<dbReference type="InterPro" id="IPR001119">
    <property type="entry name" value="SLH_dom"/>
</dbReference>
<dbReference type="InterPro" id="IPR018087">
    <property type="entry name" value="Glyco_hydro_5_CS"/>
</dbReference>
<dbReference type="PROSITE" id="PS00659">
    <property type="entry name" value="GLYCOSYL_HYDROL_F5"/>
    <property type="match status" value="1"/>
</dbReference>
<evidence type="ECO:0000256" key="2">
    <source>
        <dbReference type="ARBA" id="ARBA00005641"/>
    </source>
</evidence>
<dbReference type="AlphaFoldDB" id="A0A494XE53"/>
<dbReference type="InterPro" id="IPR001547">
    <property type="entry name" value="Glyco_hydro_5"/>
</dbReference>
<organism evidence="10 11">
    <name type="scientific">Cohnella endophytica</name>
    <dbReference type="NCBI Taxonomy" id="2419778"/>
    <lineage>
        <taxon>Bacteria</taxon>
        <taxon>Bacillati</taxon>
        <taxon>Bacillota</taxon>
        <taxon>Bacilli</taxon>
        <taxon>Bacillales</taxon>
        <taxon>Paenibacillaceae</taxon>
        <taxon>Cohnella</taxon>
    </lineage>
</organism>
<keyword evidence="8" id="KW-0732">Signal</keyword>
<proteinExistence type="inferred from homology"/>
<dbReference type="Pfam" id="PF00395">
    <property type="entry name" value="SLH"/>
    <property type="match status" value="2"/>
</dbReference>
<dbReference type="Pfam" id="PF00150">
    <property type="entry name" value="Cellulase"/>
    <property type="match status" value="1"/>
</dbReference>
<dbReference type="Gene3D" id="3.20.20.80">
    <property type="entry name" value="Glycosidases"/>
    <property type="match status" value="1"/>
</dbReference>
<dbReference type="EMBL" id="RBZM01000012">
    <property type="protein sequence ID" value="RKP46756.1"/>
    <property type="molecule type" value="Genomic_DNA"/>
</dbReference>
<dbReference type="GO" id="GO:0030245">
    <property type="term" value="P:cellulose catabolic process"/>
    <property type="evidence" value="ECO:0007669"/>
    <property type="project" value="UniProtKB-KW"/>
</dbReference>
<dbReference type="GO" id="GO:0008810">
    <property type="term" value="F:cellulase activity"/>
    <property type="evidence" value="ECO:0007669"/>
    <property type="project" value="UniProtKB-EC"/>
</dbReference>
<dbReference type="InterPro" id="IPR017853">
    <property type="entry name" value="GH"/>
</dbReference>
<evidence type="ECO:0000313" key="11">
    <source>
        <dbReference type="Proteomes" id="UP000282076"/>
    </source>
</evidence>
<protein>
    <recommendedName>
        <fullName evidence="3">cellulase</fullName>
        <ecNumber evidence="3">3.2.1.4</ecNumber>
    </recommendedName>
</protein>
<reference evidence="10 11" key="1">
    <citation type="submission" date="2018-10" db="EMBL/GenBank/DDBJ databases">
        <title>Cohnella sp. M2MS4P-1, whole genome shotgun sequence.</title>
        <authorList>
            <person name="Tuo L."/>
        </authorList>
    </citation>
    <scope>NUCLEOTIDE SEQUENCE [LARGE SCALE GENOMIC DNA]</scope>
    <source>
        <strain evidence="10 11">M2MS4P-1</strain>
    </source>
</reference>
<keyword evidence="7" id="KW-0624">Polysaccharide degradation</keyword>
<sequence length="928" mass="99550">MSKIIHNRIMALMIVLSLVLAISPVSSSAAEQPGNDSGGSSKQYVPSASEAANPHLIGNDKVVKPSKGGALQLLKINGVKTLCDQNGKPIQLRGMSTHGLQWFPDIINDNAFATLAKDWEANVIRLAMYVGEGGYGTNSEAMKQRVVDGIDFAIANDLYVIVDWHVHAPGNPNADVYAGAMKFFSEISKLYPNDKHVLYELANEPNSNAPGIPNDASGWKEVKAYAEPIVGMLRKAGNDNIVIVGSPNWSQRPDLAANDPIIDPNTHAADVRTMYSVHFYTGTHLPAADAANRDNVMSNVRYALEHGAAVFSTEWGTSEASGNNGPFLQTADQWLDFLNANNISWVNWSLTNKNETSGAFTPFEQGKSQATLLDPGSDKKWDIPELSVSGEYVRSRIKGITYEPIDRTAREPFSTVVWDFNDGTAQGFGLNADNPVMGIKVSNADKALKLAGMSGSHDVSADNYWANVRISADDSNARPNILGADKLTMDIIAAKPTNVSIAAIPQNATYGWANPTNAVKVQASDFAVQENGTYKANLTIAKKDSPNLKAIAEDADHSVLSNIVLFVGAEGADWISLDNITVSGNRAVVEKPIVHAPLGTPTFPSGFEDSTRQGWSWDASSGVQSAITIAEAAGSKALSWEVAYPEVKPSDGWASAPRIMLGGINATRGDNRYLLFDFYLKPDRATKGKLSINLAFAPPSLGYWAQATDNYDIPLASLNQLSKTEDGLNHFAVSFDMTKIADNKKLAADTLLRDITVVVADVESDFAGTMYMDNVRFGMKGAASVSDSLTRAEFIALLVRALGLSPGETAKFADVDPKHPNAGAIAAASEAGITTGRDIEHFAPEDKITREEMAVMIVRAYETKSGRKAPAGSTVFADKSSIASWAQDAVRAAYALGIVKGTGSNKFDPKGLVSRTAAAQVIRQMTNR</sequence>
<feature type="domain" description="SLH" evidence="9">
    <location>
        <begin position="808"/>
        <end position="871"/>
    </location>
</feature>
<dbReference type="SUPFAM" id="SSF49785">
    <property type="entry name" value="Galactose-binding domain-like"/>
    <property type="match status" value="2"/>
</dbReference>
<evidence type="ECO:0000256" key="5">
    <source>
        <dbReference type="ARBA" id="ARBA00023001"/>
    </source>
</evidence>
<dbReference type="PANTHER" id="PTHR34142:SF1">
    <property type="entry name" value="GLYCOSIDE HYDROLASE FAMILY 5 DOMAIN-CONTAINING PROTEIN"/>
    <property type="match status" value="1"/>
</dbReference>
<dbReference type="OrthoDB" id="2480018at2"/>
<dbReference type="SUPFAM" id="SSF51445">
    <property type="entry name" value="(Trans)glycosidases"/>
    <property type="match status" value="1"/>
</dbReference>
<evidence type="ECO:0000259" key="9">
    <source>
        <dbReference type="PROSITE" id="PS51272"/>
    </source>
</evidence>
<feature type="chain" id="PRO_5019764965" description="cellulase" evidence="8">
    <location>
        <begin position="30"/>
        <end position="928"/>
    </location>
</feature>
<comment type="caution">
    <text evidence="10">The sequence shown here is derived from an EMBL/GenBank/DDBJ whole genome shotgun (WGS) entry which is preliminary data.</text>
</comment>
<evidence type="ECO:0000256" key="4">
    <source>
        <dbReference type="ARBA" id="ARBA00022801"/>
    </source>
</evidence>
<evidence type="ECO:0000256" key="3">
    <source>
        <dbReference type="ARBA" id="ARBA00012601"/>
    </source>
</evidence>
<dbReference type="EC" id="3.2.1.4" evidence="3"/>
<keyword evidence="4" id="KW-0378">Hydrolase</keyword>
<dbReference type="RefSeq" id="WP_120979657.1">
    <property type="nucleotide sequence ID" value="NZ_RBZM01000012.1"/>
</dbReference>
<name>A0A494XE53_9BACL</name>
<keyword evidence="11" id="KW-1185">Reference proteome</keyword>
<dbReference type="PANTHER" id="PTHR34142">
    <property type="entry name" value="ENDO-BETA-1,4-GLUCANASE A"/>
    <property type="match status" value="1"/>
</dbReference>
<evidence type="ECO:0000256" key="7">
    <source>
        <dbReference type="ARBA" id="ARBA00023326"/>
    </source>
</evidence>
<keyword evidence="5" id="KW-0136">Cellulose degradation</keyword>
<evidence type="ECO:0000256" key="6">
    <source>
        <dbReference type="ARBA" id="ARBA00023295"/>
    </source>
</evidence>
<evidence type="ECO:0000256" key="1">
    <source>
        <dbReference type="ARBA" id="ARBA00000966"/>
    </source>
</evidence>
<keyword evidence="7" id="KW-0119">Carbohydrate metabolism</keyword>
<dbReference type="Gene3D" id="2.60.120.260">
    <property type="entry name" value="Galactose-binding domain-like"/>
    <property type="match status" value="2"/>
</dbReference>
<comment type="similarity">
    <text evidence="2">Belongs to the glycosyl hydrolase 5 (cellulase A) family.</text>
</comment>
<evidence type="ECO:0000256" key="8">
    <source>
        <dbReference type="SAM" id="SignalP"/>
    </source>
</evidence>
<dbReference type="Pfam" id="PF03424">
    <property type="entry name" value="CBM_17_28"/>
    <property type="match status" value="2"/>
</dbReference>
<comment type="catalytic activity">
    <reaction evidence="1">
        <text>Endohydrolysis of (1-&gt;4)-beta-D-glucosidic linkages in cellulose, lichenin and cereal beta-D-glucans.</text>
        <dbReference type="EC" id="3.2.1.4"/>
    </reaction>
</comment>
<keyword evidence="6" id="KW-0326">Glycosidase</keyword>
<feature type="signal peptide" evidence="8">
    <location>
        <begin position="1"/>
        <end position="29"/>
    </location>
</feature>
<dbReference type="InterPro" id="IPR008979">
    <property type="entry name" value="Galactose-bd-like_sf"/>
</dbReference>
<feature type="domain" description="SLH" evidence="9">
    <location>
        <begin position="873"/>
        <end position="928"/>
    </location>
</feature>
<dbReference type="InterPro" id="IPR005086">
    <property type="entry name" value="CBM17/28"/>
</dbReference>
<evidence type="ECO:0000313" key="10">
    <source>
        <dbReference type="EMBL" id="RKP46756.1"/>
    </source>
</evidence>
<accession>A0A494XE53</accession>
<dbReference type="Proteomes" id="UP000282076">
    <property type="component" value="Unassembled WGS sequence"/>
</dbReference>
<dbReference type="PROSITE" id="PS51272">
    <property type="entry name" value="SLH"/>
    <property type="match status" value="2"/>
</dbReference>
<gene>
    <name evidence="10" type="ORF">D7Z26_24450</name>
</gene>